<keyword evidence="7 15" id="KW-0235">DNA replication</keyword>
<evidence type="ECO:0000256" key="4">
    <source>
        <dbReference type="ARBA" id="ARBA00022490"/>
    </source>
</evidence>
<comment type="similarity">
    <text evidence="2 15">Belongs to the DNA polymerase type-Y family.</text>
</comment>
<protein>
    <recommendedName>
        <fullName evidence="15">DNA polymerase IV</fullName>
        <shortName evidence="15">Pol IV</shortName>
        <ecNumber evidence="15">2.7.7.7</ecNumber>
    </recommendedName>
</protein>
<feature type="domain" description="UmuC" evidence="16">
    <location>
        <begin position="5"/>
        <end position="187"/>
    </location>
</feature>
<dbReference type="InterPro" id="IPR053848">
    <property type="entry name" value="IMS_HHH_1"/>
</dbReference>
<feature type="binding site" evidence="15">
    <location>
        <position position="9"/>
    </location>
    <ligand>
        <name>Mg(2+)</name>
        <dbReference type="ChEBI" id="CHEBI:18420"/>
    </ligand>
</feature>
<evidence type="ECO:0000259" key="16">
    <source>
        <dbReference type="PROSITE" id="PS50173"/>
    </source>
</evidence>
<feature type="site" description="Substrate discrimination" evidence="15">
    <location>
        <position position="14"/>
    </location>
</feature>
<dbReference type="PANTHER" id="PTHR11076:SF35">
    <property type="entry name" value="DNA REPAIR PROTEIN HOMOLOG YOBH"/>
    <property type="match status" value="1"/>
</dbReference>
<keyword evidence="6 15" id="KW-0548">Nucleotidyltransferase</keyword>
<dbReference type="SUPFAM" id="SSF56672">
    <property type="entry name" value="DNA/RNA polymerases"/>
    <property type="match status" value="1"/>
</dbReference>
<evidence type="ECO:0000313" key="17">
    <source>
        <dbReference type="EMBL" id="NNJ32115.1"/>
    </source>
</evidence>
<evidence type="ECO:0000256" key="15">
    <source>
        <dbReference type="HAMAP-Rule" id="MF_01113"/>
    </source>
</evidence>
<keyword evidence="11 15" id="KW-0239">DNA-directed DNA polymerase</keyword>
<dbReference type="Gene3D" id="1.10.150.20">
    <property type="entry name" value="5' to 3' exonuclease, C-terminal subdomain"/>
    <property type="match status" value="1"/>
</dbReference>
<dbReference type="PANTHER" id="PTHR11076">
    <property type="entry name" value="DNA REPAIR POLYMERASE UMUC / TRANSFERASE FAMILY MEMBER"/>
    <property type="match status" value="1"/>
</dbReference>
<dbReference type="Proteomes" id="UP000539052">
    <property type="component" value="Unassembled WGS sequence"/>
</dbReference>
<evidence type="ECO:0000256" key="1">
    <source>
        <dbReference type="ARBA" id="ARBA00004496"/>
    </source>
</evidence>
<comment type="subcellular location">
    <subcellularLocation>
        <location evidence="1 15">Cytoplasm</location>
    </subcellularLocation>
</comment>
<dbReference type="Pfam" id="PF11799">
    <property type="entry name" value="IMS_C"/>
    <property type="match status" value="1"/>
</dbReference>
<dbReference type="InterPro" id="IPR022880">
    <property type="entry name" value="DNApol_IV"/>
</dbReference>
<keyword evidence="8 15" id="KW-0479">Metal-binding</keyword>
<dbReference type="EC" id="2.7.7.7" evidence="15"/>
<dbReference type="SUPFAM" id="SSF100879">
    <property type="entry name" value="Lesion bypass DNA polymerase (Y-family), little finger domain"/>
    <property type="match status" value="1"/>
</dbReference>
<evidence type="ECO:0000256" key="11">
    <source>
        <dbReference type="ARBA" id="ARBA00022932"/>
    </source>
</evidence>
<keyword evidence="4 15" id="KW-0963">Cytoplasm</keyword>
<dbReference type="InterPro" id="IPR017961">
    <property type="entry name" value="DNA_pol_Y-fam_little_finger"/>
</dbReference>
<dbReference type="Gene3D" id="3.30.1490.100">
    <property type="entry name" value="DNA polymerase, Y-family, little finger domain"/>
    <property type="match status" value="1"/>
</dbReference>
<dbReference type="InterPro" id="IPR043128">
    <property type="entry name" value="Rev_trsase/Diguanyl_cyclase"/>
</dbReference>
<evidence type="ECO:0000256" key="5">
    <source>
        <dbReference type="ARBA" id="ARBA00022679"/>
    </source>
</evidence>
<organism evidence="17 18">
    <name type="scientific">Lacrimispora defluvii</name>
    <dbReference type="NCBI Taxonomy" id="2719233"/>
    <lineage>
        <taxon>Bacteria</taxon>
        <taxon>Bacillati</taxon>
        <taxon>Bacillota</taxon>
        <taxon>Clostridia</taxon>
        <taxon>Lachnospirales</taxon>
        <taxon>Lachnospiraceae</taxon>
        <taxon>Lacrimispora</taxon>
    </lineage>
</organism>
<dbReference type="HAMAP" id="MF_01113">
    <property type="entry name" value="DNApol_IV"/>
    <property type="match status" value="1"/>
</dbReference>
<dbReference type="GO" id="GO:0003887">
    <property type="term" value="F:DNA-directed DNA polymerase activity"/>
    <property type="evidence" value="ECO:0007669"/>
    <property type="project" value="UniProtKB-EC"/>
</dbReference>
<evidence type="ECO:0000256" key="3">
    <source>
        <dbReference type="ARBA" id="ARBA00022457"/>
    </source>
</evidence>
<proteinExistence type="inferred from homology"/>
<comment type="caution">
    <text evidence="17">The sequence shown here is derived from an EMBL/GenBank/DDBJ whole genome shotgun (WGS) entry which is preliminary data.</text>
</comment>
<evidence type="ECO:0000313" key="18">
    <source>
        <dbReference type="Proteomes" id="UP000539052"/>
    </source>
</evidence>
<keyword evidence="9 15" id="KW-0227">DNA damage</keyword>
<keyword evidence="18" id="KW-1185">Reference proteome</keyword>
<reference evidence="17 18" key="1">
    <citation type="submission" date="2020-03" db="EMBL/GenBank/DDBJ databases">
        <title>Genome Sequence of industrial isolate, B5A.</title>
        <authorList>
            <person name="Sharma S."/>
            <person name="Patil P.B."/>
            <person name="Korpole S."/>
        </authorList>
    </citation>
    <scope>NUCLEOTIDE SEQUENCE [LARGE SCALE GENOMIC DNA]</scope>
    <source>
        <strain evidence="17 18">PI-S10-B5A</strain>
    </source>
</reference>
<gene>
    <name evidence="15 17" type="primary">dinB</name>
    <name evidence="17" type="ORF">G9470_20325</name>
</gene>
<dbReference type="Gene3D" id="3.30.70.270">
    <property type="match status" value="1"/>
</dbReference>
<dbReference type="EMBL" id="JAAOXG010000048">
    <property type="protein sequence ID" value="NNJ32115.1"/>
    <property type="molecule type" value="Genomic_DNA"/>
</dbReference>
<accession>A0ABX1VVP5</accession>
<evidence type="ECO:0000256" key="6">
    <source>
        <dbReference type="ARBA" id="ARBA00022695"/>
    </source>
</evidence>
<dbReference type="InterPro" id="IPR050116">
    <property type="entry name" value="DNA_polymerase-Y"/>
</dbReference>
<keyword evidence="13 15" id="KW-0234">DNA repair</keyword>
<evidence type="ECO:0000256" key="14">
    <source>
        <dbReference type="ARBA" id="ARBA00049244"/>
    </source>
</evidence>
<dbReference type="Gene3D" id="3.40.1170.60">
    <property type="match status" value="1"/>
</dbReference>
<dbReference type="InterPro" id="IPR036775">
    <property type="entry name" value="DNA_pol_Y-fam_lit_finger_sf"/>
</dbReference>
<evidence type="ECO:0000256" key="12">
    <source>
        <dbReference type="ARBA" id="ARBA00023125"/>
    </source>
</evidence>
<evidence type="ECO:0000256" key="10">
    <source>
        <dbReference type="ARBA" id="ARBA00022842"/>
    </source>
</evidence>
<feature type="active site" evidence="15">
    <location>
        <position position="106"/>
    </location>
</feature>
<evidence type="ECO:0000256" key="13">
    <source>
        <dbReference type="ARBA" id="ARBA00023204"/>
    </source>
</evidence>
<dbReference type="NCBIfam" id="NF002848">
    <property type="entry name" value="PRK03103.1"/>
    <property type="match status" value="1"/>
</dbReference>
<comment type="cofactor">
    <cofactor evidence="15">
        <name>Mg(2+)</name>
        <dbReference type="ChEBI" id="CHEBI:18420"/>
    </cofactor>
    <text evidence="15">Binds 2 magnesium ions per subunit.</text>
</comment>
<keyword evidence="5 15" id="KW-0808">Transferase</keyword>
<comment type="catalytic activity">
    <reaction evidence="14 15">
        <text>DNA(n) + a 2'-deoxyribonucleoside 5'-triphosphate = DNA(n+1) + diphosphate</text>
        <dbReference type="Rhea" id="RHEA:22508"/>
        <dbReference type="Rhea" id="RHEA-COMP:17339"/>
        <dbReference type="Rhea" id="RHEA-COMP:17340"/>
        <dbReference type="ChEBI" id="CHEBI:33019"/>
        <dbReference type="ChEBI" id="CHEBI:61560"/>
        <dbReference type="ChEBI" id="CHEBI:173112"/>
        <dbReference type="EC" id="2.7.7.7"/>
    </reaction>
</comment>
<dbReference type="Pfam" id="PF00817">
    <property type="entry name" value="IMS"/>
    <property type="match status" value="1"/>
</dbReference>
<evidence type="ECO:0000256" key="9">
    <source>
        <dbReference type="ARBA" id="ARBA00022763"/>
    </source>
</evidence>
<name>A0ABX1VVP5_9FIRM</name>
<sequence length="415" mass="47176">MERTILHSDINCCYAAIEHLHHPELAGKPLAVGGDPESRHGIVLTADYIAKKYGVKTGMALWQAKQVCPDITFISPRMDLYLRFSRMAHEIYSEYTDLQEPYGIDESWLDVSASSSIKGDGYKIAEEISNRMKSELGITVSIGVSFDKIYAKLGSDYKKPDAITTMYKDEFRQKAWKLPASDLLCVGRSTNQKLLKIGIKTIGDLARMDEHILVNHLGKMGSVLWAFANGYDDSPVRLEDTHAPIKSVGNSTTTPRDLENDEDVKIVLYILAESVAARLRENGFRCRVVEISIRDNELFSFTRQKKIDHATNITSEIAAYAYQIFKASYDWRKPIRSVGVRGADLVTDNYWEQIDLFSSVEFREKQMKVDAAVDDIRRRFGLYSIQRGLMYRDKLLSAVNAREDHVVHPHGYFNQ</sequence>
<dbReference type="InterPro" id="IPR043502">
    <property type="entry name" value="DNA/RNA_pol_sf"/>
</dbReference>
<dbReference type="CDD" id="cd03586">
    <property type="entry name" value="PolY_Pol_IV_kappa"/>
    <property type="match status" value="1"/>
</dbReference>
<comment type="function">
    <text evidence="15">Poorly processive, error-prone DNA polymerase involved in untargeted mutagenesis. Copies undamaged DNA at stalled replication forks, which arise in vivo from mismatched or misaligned primer ends. These misaligned primers can be extended by PolIV. Exhibits no 3'-5' exonuclease (proofreading) activity. May be involved in translesional synthesis, in conjunction with the beta clamp from PolIII.</text>
</comment>
<keyword evidence="12 15" id="KW-0238">DNA-binding</keyword>
<feature type="binding site" evidence="15">
    <location>
        <position position="105"/>
    </location>
    <ligand>
        <name>Mg(2+)</name>
        <dbReference type="ChEBI" id="CHEBI:18420"/>
    </ligand>
</feature>
<dbReference type="PROSITE" id="PS50173">
    <property type="entry name" value="UMUC"/>
    <property type="match status" value="1"/>
</dbReference>
<evidence type="ECO:0000256" key="7">
    <source>
        <dbReference type="ARBA" id="ARBA00022705"/>
    </source>
</evidence>
<evidence type="ECO:0000256" key="2">
    <source>
        <dbReference type="ARBA" id="ARBA00010945"/>
    </source>
</evidence>
<keyword evidence="3 15" id="KW-0515">Mutator protein</keyword>
<dbReference type="Pfam" id="PF21999">
    <property type="entry name" value="IMS_HHH_1"/>
    <property type="match status" value="1"/>
</dbReference>
<dbReference type="NCBIfam" id="NF002677">
    <property type="entry name" value="PRK02406.1"/>
    <property type="match status" value="1"/>
</dbReference>
<dbReference type="RefSeq" id="WP_170823220.1">
    <property type="nucleotide sequence ID" value="NZ_JAAOXG010000048.1"/>
</dbReference>
<keyword evidence="10 15" id="KW-0460">Magnesium</keyword>
<comment type="subunit">
    <text evidence="15">Monomer.</text>
</comment>
<evidence type="ECO:0000256" key="8">
    <source>
        <dbReference type="ARBA" id="ARBA00022723"/>
    </source>
</evidence>
<dbReference type="InterPro" id="IPR001126">
    <property type="entry name" value="UmuC"/>
</dbReference>